<dbReference type="OrthoDB" id="405856at2759"/>
<evidence type="ECO:0000313" key="2">
    <source>
        <dbReference type="EMBL" id="CAL4768864.1"/>
    </source>
</evidence>
<sequence>EHVCHTPAYCDTCDGYNWCSMSPCPLYCSMNETLCHDSTTMTDSCHPKSAGCPVTCLAGEHVCHTPPYCDTCDGYNWCSPSTCPLTCGIDEIVCHDWNTMTESCHPTSTGCPVTCAAGEHVCHSPPTCESCHGYSWCSMSPCPITCGMDEILCHDSNTMTESCHPVSTGCPVTCLAGEHVCHSPPTCEGCHGYSWCSPSTCPVTCGVDEIVCHDSNTMTDSCHPISTGCPVTCAAGEYMCNGQGYNWCSTTPCPITCSMDEVMCHDSTTMTDSCHPMSTGCPVTCAAGEYMCNGQGYNWCSTTPCPITCSMDEVMCHDSTTMTDSCHPMSTGCPVTCAAGEHVCHSPPTCQGCHGYNWCSPSTCPITCGLNEMACWDSVTMTDRKAVLIVNARLLTLDAEKQNFLVPGVLDGPMKRRHLEYETSSQRFRPVAEACDAAAEALGTQQGWIWLDKMTLGLSRVPSADRTFATAMFLILLSLISVSVADLDAKGACALQTKHRLEEGAKKVSVTCSADELICYDSTGHTHSCHPKSAGCPVTCLAGEHVCHTPAYCDTCDGYNWCSMSPCPLYCSMNETLCHDSTTMTDSCHPKSAGCPVTCPAGEHVCHTPPYCDTCDGYNWCSPSTCPLTCGIDEIVCHDWNTMTESCHGYSWCSPSTCPVTCGVDEIVCHDSNTMTDSCHPISTGCPVTCAAGEYMCNGQGYNWCSTTPCPITCSMDEVMCHDSTTMTDSCHPMSTGCPVTCAAGEYMCNGQGYNWCSTTPCPITCSMDEVMCHDSTTMTDSCHPMSTGCPVTCAAGEHMCNGQGYNWCSTTPCPITCSMDEVMCHDSTTMTDSCHPMSTGCPVTCAAGEHVCHSPPTCQGCHGYNWCSPSTCPITCGLNEMACWDSVTMTDSCYPMSTGCPVTCAAGEYMCSVPATCAGCTGYSYCSMSPCT</sequence>
<evidence type="ECO:0000313" key="3">
    <source>
        <dbReference type="Proteomes" id="UP001152797"/>
    </source>
</evidence>
<dbReference type="AlphaFoldDB" id="A0A9P1BYK4"/>
<protein>
    <submittedName>
        <fullName evidence="2">Lys-63-specific deubiquitinase BRCC36</fullName>
    </submittedName>
</protein>
<dbReference type="EMBL" id="CAMXCT010000644">
    <property type="protein sequence ID" value="CAI3981552.1"/>
    <property type="molecule type" value="Genomic_DNA"/>
</dbReference>
<evidence type="ECO:0000313" key="1">
    <source>
        <dbReference type="EMBL" id="CAI3981552.1"/>
    </source>
</evidence>
<proteinExistence type="predicted"/>
<organism evidence="1">
    <name type="scientific">Cladocopium goreaui</name>
    <dbReference type="NCBI Taxonomy" id="2562237"/>
    <lineage>
        <taxon>Eukaryota</taxon>
        <taxon>Sar</taxon>
        <taxon>Alveolata</taxon>
        <taxon>Dinophyceae</taxon>
        <taxon>Suessiales</taxon>
        <taxon>Symbiodiniaceae</taxon>
        <taxon>Cladocopium</taxon>
    </lineage>
</organism>
<dbReference type="EMBL" id="CAMXCT020000644">
    <property type="protein sequence ID" value="CAL1134927.1"/>
    <property type="molecule type" value="Genomic_DNA"/>
</dbReference>
<reference evidence="2 3" key="2">
    <citation type="submission" date="2024-05" db="EMBL/GenBank/DDBJ databases">
        <authorList>
            <person name="Chen Y."/>
            <person name="Shah S."/>
            <person name="Dougan E. K."/>
            <person name="Thang M."/>
            <person name="Chan C."/>
        </authorList>
    </citation>
    <scope>NUCLEOTIDE SEQUENCE [LARGE SCALE GENOMIC DNA]</scope>
</reference>
<name>A0A9P1BYK4_9DINO</name>
<feature type="non-terminal residue" evidence="1">
    <location>
        <position position="1"/>
    </location>
</feature>
<accession>A0A9P1BYK4</accession>
<comment type="caution">
    <text evidence="1">The sequence shown here is derived from an EMBL/GenBank/DDBJ whole genome shotgun (WGS) entry which is preliminary data.</text>
</comment>
<dbReference type="EMBL" id="CAMXCT030000644">
    <property type="protein sequence ID" value="CAL4768864.1"/>
    <property type="molecule type" value="Genomic_DNA"/>
</dbReference>
<reference evidence="1" key="1">
    <citation type="submission" date="2022-10" db="EMBL/GenBank/DDBJ databases">
        <authorList>
            <person name="Chen Y."/>
            <person name="Dougan E. K."/>
            <person name="Chan C."/>
            <person name="Rhodes N."/>
            <person name="Thang M."/>
        </authorList>
    </citation>
    <scope>NUCLEOTIDE SEQUENCE</scope>
</reference>
<dbReference type="Proteomes" id="UP001152797">
    <property type="component" value="Unassembled WGS sequence"/>
</dbReference>
<keyword evidence="3" id="KW-1185">Reference proteome</keyword>
<gene>
    <name evidence="1" type="ORF">C1SCF055_LOCUS9331</name>
</gene>